<proteinExistence type="predicted"/>
<dbReference type="EMBL" id="SSDS01000026">
    <property type="protein sequence ID" value="TXG78149.1"/>
    <property type="molecule type" value="Genomic_DNA"/>
</dbReference>
<evidence type="ECO:0000313" key="6">
    <source>
        <dbReference type="Proteomes" id="UP000321026"/>
    </source>
</evidence>
<comment type="caution">
    <text evidence="5">The sequence shown here is derived from an EMBL/GenBank/DDBJ whole genome shotgun (WGS) entry which is preliminary data.</text>
</comment>
<dbReference type="InterPro" id="IPR050845">
    <property type="entry name" value="Cu-binding_ET"/>
</dbReference>
<keyword evidence="2" id="KW-0186">Copper</keyword>
<feature type="domain" description="EfeO-type cupredoxin-like" evidence="4">
    <location>
        <begin position="36"/>
        <end position="136"/>
    </location>
</feature>
<dbReference type="PANTHER" id="PTHR38439:SF3">
    <property type="entry name" value="COPPER-RESISTANT CUPROPROTEIN COPI"/>
    <property type="match status" value="1"/>
</dbReference>
<reference evidence="5 6" key="1">
    <citation type="submission" date="2018-09" db="EMBL/GenBank/DDBJ databases">
        <title>Metagenome Assembled Genomes from an Advanced Water Purification Facility.</title>
        <authorList>
            <person name="Stamps B.W."/>
            <person name="Spear J.R."/>
        </authorList>
    </citation>
    <scope>NUCLEOTIDE SEQUENCE [LARGE SCALE GENOMIC DNA]</scope>
    <source>
        <strain evidence="5">Bin_63_2</strain>
    </source>
</reference>
<evidence type="ECO:0000256" key="3">
    <source>
        <dbReference type="SAM" id="SignalP"/>
    </source>
</evidence>
<keyword evidence="3" id="KW-0732">Signal</keyword>
<feature type="chain" id="PRO_5022961380" description="EfeO-type cupredoxin-like domain-containing protein" evidence="3">
    <location>
        <begin position="22"/>
        <end position="152"/>
    </location>
</feature>
<name>A0A5C7J9J5_9BACT</name>
<feature type="signal peptide" evidence="3">
    <location>
        <begin position="1"/>
        <end position="21"/>
    </location>
</feature>
<dbReference type="Gene3D" id="2.60.40.420">
    <property type="entry name" value="Cupredoxins - blue copper proteins"/>
    <property type="match status" value="1"/>
</dbReference>
<dbReference type="Proteomes" id="UP000321026">
    <property type="component" value="Unassembled WGS sequence"/>
</dbReference>
<dbReference type="GO" id="GO:0046872">
    <property type="term" value="F:metal ion binding"/>
    <property type="evidence" value="ECO:0007669"/>
    <property type="project" value="UniProtKB-KW"/>
</dbReference>
<dbReference type="InterPro" id="IPR008972">
    <property type="entry name" value="Cupredoxin"/>
</dbReference>
<dbReference type="CDD" id="cd04211">
    <property type="entry name" value="Cupredoxin_like_2"/>
    <property type="match status" value="1"/>
</dbReference>
<dbReference type="Pfam" id="PF13473">
    <property type="entry name" value="Cupredoxin_1"/>
    <property type="match status" value="1"/>
</dbReference>
<gene>
    <name evidence="5" type="ORF">E6Q11_01655</name>
</gene>
<dbReference type="SUPFAM" id="SSF49503">
    <property type="entry name" value="Cupredoxins"/>
    <property type="match status" value="1"/>
</dbReference>
<dbReference type="InterPro" id="IPR028096">
    <property type="entry name" value="EfeO_Cupredoxin"/>
</dbReference>
<organism evidence="5 6">
    <name type="scientific">Candidatus Dojkabacteria bacterium</name>
    <dbReference type="NCBI Taxonomy" id="2099670"/>
    <lineage>
        <taxon>Bacteria</taxon>
        <taxon>Candidatus Dojkabacteria</taxon>
    </lineage>
</organism>
<evidence type="ECO:0000256" key="2">
    <source>
        <dbReference type="ARBA" id="ARBA00023008"/>
    </source>
</evidence>
<keyword evidence="1" id="KW-0479">Metal-binding</keyword>
<evidence type="ECO:0000256" key="1">
    <source>
        <dbReference type="ARBA" id="ARBA00022723"/>
    </source>
</evidence>
<dbReference type="PANTHER" id="PTHR38439">
    <property type="entry name" value="AURACYANIN-B"/>
    <property type="match status" value="1"/>
</dbReference>
<evidence type="ECO:0000313" key="5">
    <source>
        <dbReference type="EMBL" id="TXG78149.1"/>
    </source>
</evidence>
<accession>A0A5C7J9J5</accession>
<protein>
    <recommendedName>
        <fullName evidence="4">EfeO-type cupredoxin-like domain-containing protein</fullName>
    </recommendedName>
</protein>
<sequence length="152" mass="17479">MKKSLFMLYFILISWTLNTFADTGAHPEHSLIGQSGDAAQVSQTIEIKMIENRFIPDEITIKQGETIRFLVKNDGKKHHEFAIDTIENLKEHAKMMRAHPNMVHNDPNRIKVAPGEQKELIWQFTETGIVDFACPFPGHFKGMRGKIYVEKK</sequence>
<evidence type="ECO:0000259" key="4">
    <source>
        <dbReference type="Pfam" id="PF13473"/>
    </source>
</evidence>
<dbReference type="AlphaFoldDB" id="A0A5C7J9J5"/>